<name>A0AAN7THW6_9PEZI</name>
<protein>
    <submittedName>
        <fullName evidence="3">Uncharacterized protein</fullName>
    </submittedName>
</protein>
<organism evidence="3 4">
    <name type="scientific">Meristemomyces frigidus</name>
    <dbReference type="NCBI Taxonomy" id="1508187"/>
    <lineage>
        <taxon>Eukaryota</taxon>
        <taxon>Fungi</taxon>
        <taxon>Dikarya</taxon>
        <taxon>Ascomycota</taxon>
        <taxon>Pezizomycotina</taxon>
        <taxon>Dothideomycetes</taxon>
        <taxon>Dothideomycetidae</taxon>
        <taxon>Mycosphaerellales</taxon>
        <taxon>Teratosphaeriaceae</taxon>
        <taxon>Meristemomyces</taxon>
    </lineage>
</organism>
<feature type="region of interest" description="Disordered" evidence="2">
    <location>
        <begin position="173"/>
        <end position="234"/>
    </location>
</feature>
<evidence type="ECO:0000313" key="3">
    <source>
        <dbReference type="EMBL" id="KAK5108187.1"/>
    </source>
</evidence>
<accession>A0AAN7THW6</accession>
<sequence length="307" mass="35522">MAEAIEREAQKPRREFREDRPEIQEFRRDIRRLNNESAAKDRRINALETEKSDLARRLEAEVMRRQRVEYQAEAITTTEQKYKPKAKQGTAPDTVGKSDAKDLRFTLLSCDDKGWVDISDNARNTSAVTPGMHRWRANYIAVIDLTSAKWEPTRIVPFANDCRYKEDGIPAPKDESLFVEEQTPPAQASSAMNESPRRPSPQAKTHGLDWSSPQKAASARKRKNPFDDPKSMGPTRKAVCVQCWESREYCNSNAQCRRCKDARKRCVYRICDSIRCRDSHCPRLHPGQWDEDDERRIVDKGRMLPKK</sequence>
<dbReference type="EMBL" id="JAVRRL010000093">
    <property type="protein sequence ID" value="KAK5108187.1"/>
    <property type="molecule type" value="Genomic_DNA"/>
</dbReference>
<gene>
    <name evidence="3" type="ORF">LTR62_008718</name>
</gene>
<keyword evidence="1" id="KW-0175">Coiled coil</keyword>
<feature type="region of interest" description="Disordered" evidence="2">
    <location>
        <begin position="1"/>
        <end position="20"/>
    </location>
</feature>
<reference evidence="3" key="1">
    <citation type="submission" date="2023-08" db="EMBL/GenBank/DDBJ databases">
        <title>Black Yeasts Isolated from many extreme environments.</title>
        <authorList>
            <person name="Coleine C."/>
            <person name="Stajich J.E."/>
            <person name="Selbmann L."/>
        </authorList>
    </citation>
    <scope>NUCLEOTIDE SEQUENCE</scope>
    <source>
        <strain evidence="3">CCFEE 5401</strain>
    </source>
</reference>
<evidence type="ECO:0000256" key="2">
    <source>
        <dbReference type="SAM" id="MobiDB-lite"/>
    </source>
</evidence>
<dbReference type="Proteomes" id="UP001310890">
    <property type="component" value="Unassembled WGS sequence"/>
</dbReference>
<feature type="compositionally biased region" description="Polar residues" evidence="2">
    <location>
        <begin position="184"/>
        <end position="193"/>
    </location>
</feature>
<feature type="coiled-coil region" evidence="1">
    <location>
        <begin position="23"/>
        <end position="64"/>
    </location>
</feature>
<comment type="caution">
    <text evidence="3">The sequence shown here is derived from an EMBL/GenBank/DDBJ whole genome shotgun (WGS) entry which is preliminary data.</text>
</comment>
<evidence type="ECO:0000313" key="4">
    <source>
        <dbReference type="Proteomes" id="UP001310890"/>
    </source>
</evidence>
<proteinExistence type="predicted"/>
<dbReference type="AlphaFoldDB" id="A0AAN7THW6"/>
<evidence type="ECO:0000256" key="1">
    <source>
        <dbReference type="SAM" id="Coils"/>
    </source>
</evidence>